<gene>
    <name evidence="1" type="ORF">RDB_LOCUS116480</name>
</gene>
<evidence type="ECO:0000313" key="2">
    <source>
        <dbReference type="Proteomes" id="UP000663843"/>
    </source>
</evidence>
<comment type="caution">
    <text evidence="1">The sequence shown here is derived from an EMBL/GenBank/DDBJ whole genome shotgun (WGS) entry which is preliminary data.</text>
</comment>
<dbReference type="EMBL" id="CAJMWT010003837">
    <property type="protein sequence ID" value="CAE6479757.1"/>
    <property type="molecule type" value="Genomic_DNA"/>
</dbReference>
<protein>
    <submittedName>
        <fullName evidence="1">Uncharacterized protein</fullName>
    </submittedName>
</protein>
<reference evidence="1" key="1">
    <citation type="submission" date="2021-01" db="EMBL/GenBank/DDBJ databases">
        <authorList>
            <person name="Kaushik A."/>
        </authorList>
    </citation>
    <scope>NUCLEOTIDE SEQUENCE</scope>
    <source>
        <strain evidence="1">AG2-2IIIB</strain>
    </source>
</reference>
<proteinExistence type="predicted"/>
<sequence>MSRIIIWAWTSGQVLTSTNLDGVSFEFLSENVFIVATPVSHDYDSDPPKKPALMLYTSDGVPPGGSAHLSATLNFPMRSSNVALHQTKLGPFTQPSFWYYGIPINVTSPNPPTIYDLPPDRPTWLSDLLALASALDTQPSREGVSIPWSKWKSTTTWVGPSSTKGLRSQYGPAIFGHLVAYIHPGEQPSSWKAEVHDLRKVARTIGSFFGNPYKPLKHDSLVKSFQVPFEIIPQRREGYMGLWDNSVEVMLDGEHVIILRRSSEGTRPSIHVYSLW</sequence>
<accession>A0A8H3CCW6</accession>
<dbReference type="AlphaFoldDB" id="A0A8H3CCW6"/>
<organism evidence="1 2">
    <name type="scientific">Rhizoctonia solani</name>
    <dbReference type="NCBI Taxonomy" id="456999"/>
    <lineage>
        <taxon>Eukaryota</taxon>
        <taxon>Fungi</taxon>
        <taxon>Dikarya</taxon>
        <taxon>Basidiomycota</taxon>
        <taxon>Agaricomycotina</taxon>
        <taxon>Agaricomycetes</taxon>
        <taxon>Cantharellales</taxon>
        <taxon>Ceratobasidiaceae</taxon>
        <taxon>Rhizoctonia</taxon>
    </lineage>
</organism>
<dbReference type="Proteomes" id="UP000663843">
    <property type="component" value="Unassembled WGS sequence"/>
</dbReference>
<evidence type="ECO:0000313" key="1">
    <source>
        <dbReference type="EMBL" id="CAE6479757.1"/>
    </source>
</evidence>
<name>A0A8H3CCW6_9AGAM</name>